<dbReference type="SUPFAM" id="SSF47954">
    <property type="entry name" value="Cyclin-like"/>
    <property type="match status" value="2"/>
</dbReference>
<dbReference type="PANTHER" id="PTHR10026">
    <property type="entry name" value="CYCLIN"/>
    <property type="match status" value="1"/>
</dbReference>
<dbReference type="GeneID" id="30179111"/>
<evidence type="ECO:0008006" key="6">
    <source>
        <dbReference type="Google" id="ProtNLM"/>
    </source>
</evidence>
<dbReference type="GO" id="GO:0006357">
    <property type="term" value="P:regulation of transcription by RNA polymerase II"/>
    <property type="evidence" value="ECO:0007669"/>
    <property type="project" value="InterPro"/>
</dbReference>
<dbReference type="Pfam" id="PF00134">
    <property type="entry name" value="Cyclin_N"/>
    <property type="match status" value="1"/>
</dbReference>
<feature type="domain" description="Cyclin N-terminal" evidence="2">
    <location>
        <begin position="83"/>
        <end position="167"/>
    </location>
</feature>
<feature type="non-terminal residue" evidence="4">
    <location>
        <position position="330"/>
    </location>
</feature>
<dbReference type="Gene3D" id="1.10.472.10">
    <property type="entry name" value="Cyclin-like"/>
    <property type="match status" value="2"/>
</dbReference>
<dbReference type="GO" id="GO:0010508">
    <property type="term" value="P:positive regulation of autophagy"/>
    <property type="evidence" value="ECO:0007669"/>
    <property type="project" value="EnsemblFungi"/>
</dbReference>
<dbReference type="Proteomes" id="UP000094455">
    <property type="component" value="Unassembled WGS sequence"/>
</dbReference>
<evidence type="ECO:0000313" key="4">
    <source>
        <dbReference type="EMBL" id="ODQ45461.1"/>
    </source>
</evidence>
<keyword evidence="5" id="KW-1185">Reference proteome</keyword>
<dbReference type="GO" id="GO:0016538">
    <property type="term" value="F:cyclin-dependent protein serine/threonine kinase regulator activity"/>
    <property type="evidence" value="ECO:0007669"/>
    <property type="project" value="EnsemblFungi"/>
</dbReference>
<dbReference type="RefSeq" id="XP_019016574.1">
    <property type="nucleotide sequence ID" value="XM_019162424.1"/>
</dbReference>
<dbReference type="InterPro" id="IPR043198">
    <property type="entry name" value="Cyclin/Ssn8"/>
</dbReference>
<evidence type="ECO:0000313" key="5">
    <source>
        <dbReference type="Proteomes" id="UP000094455"/>
    </source>
</evidence>
<dbReference type="InterPro" id="IPR031658">
    <property type="entry name" value="Cyclin_C_2"/>
</dbReference>
<dbReference type="GO" id="GO:1905866">
    <property type="term" value="P:positive regulation of Atg1/ULK1 kinase complex assembly"/>
    <property type="evidence" value="ECO:0007669"/>
    <property type="project" value="EnsemblFungi"/>
</dbReference>
<evidence type="ECO:0000259" key="2">
    <source>
        <dbReference type="Pfam" id="PF00134"/>
    </source>
</evidence>
<dbReference type="CDD" id="cd20525">
    <property type="entry name" value="CYCLIN_CCNH_rpt2"/>
    <property type="match status" value="1"/>
</dbReference>
<dbReference type="GO" id="GO:0006995">
    <property type="term" value="P:cellular response to nitrogen starvation"/>
    <property type="evidence" value="ECO:0007669"/>
    <property type="project" value="EnsemblFungi"/>
</dbReference>
<dbReference type="STRING" id="763406.A0A1E3NH53"/>
<organism evidence="4 5">
    <name type="scientific">Pichia membranifaciens NRRL Y-2026</name>
    <dbReference type="NCBI Taxonomy" id="763406"/>
    <lineage>
        <taxon>Eukaryota</taxon>
        <taxon>Fungi</taxon>
        <taxon>Dikarya</taxon>
        <taxon>Ascomycota</taxon>
        <taxon>Saccharomycotina</taxon>
        <taxon>Pichiomycetes</taxon>
        <taxon>Pichiales</taxon>
        <taxon>Pichiaceae</taxon>
        <taxon>Pichia</taxon>
    </lineage>
</organism>
<dbReference type="InterPro" id="IPR036915">
    <property type="entry name" value="Cyclin-like_sf"/>
</dbReference>
<dbReference type="InterPro" id="IPR006671">
    <property type="entry name" value="Cyclin_N"/>
</dbReference>
<evidence type="ECO:0000259" key="3">
    <source>
        <dbReference type="Pfam" id="PF16899"/>
    </source>
</evidence>
<feature type="domain" description="Cyclin C-terminal" evidence="3">
    <location>
        <begin position="171"/>
        <end position="296"/>
    </location>
</feature>
<dbReference type="AlphaFoldDB" id="A0A1E3NH53"/>
<gene>
    <name evidence="4" type="ORF">PICMEDRAFT_25974</name>
</gene>
<dbReference type="CDD" id="cd20524">
    <property type="entry name" value="CYCLIN_CCNH_rpt1"/>
    <property type="match status" value="1"/>
</dbReference>
<protein>
    <recommendedName>
        <fullName evidence="6">Cyclin-like domain-containing protein</fullName>
    </recommendedName>
</protein>
<keyword evidence="1" id="KW-0195">Cyclin</keyword>
<proteinExistence type="predicted"/>
<dbReference type="OrthoDB" id="340962at2759"/>
<dbReference type="EMBL" id="KV454005">
    <property type="protein sequence ID" value="ODQ45461.1"/>
    <property type="molecule type" value="Genomic_DNA"/>
</dbReference>
<dbReference type="GO" id="GO:0006289">
    <property type="term" value="P:nucleotide-excision repair"/>
    <property type="evidence" value="ECO:0007669"/>
    <property type="project" value="EnsemblFungi"/>
</dbReference>
<evidence type="ECO:0000256" key="1">
    <source>
        <dbReference type="ARBA" id="ARBA00023127"/>
    </source>
</evidence>
<accession>A0A1E3NH53</accession>
<dbReference type="GO" id="GO:0070985">
    <property type="term" value="C:transcription factor TFIIK complex"/>
    <property type="evidence" value="ECO:0007669"/>
    <property type="project" value="EnsemblFungi"/>
</dbReference>
<dbReference type="GO" id="GO:0006367">
    <property type="term" value="P:transcription initiation at RNA polymerase II promoter"/>
    <property type="evidence" value="ECO:0007669"/>
    <property type="project" value="EnsemblFungi"/>
</dbReference>
<dbReference type="Pfam" id="PF16899">
    <property type="entry name" value="Cyclin_C_2"/>
    <property type="match status" value="1"/>
</dbReference>
<reference evidence="4 5" key="1">
    <citation type="journal article" date="2016" name="Proc. Natl. Acad. Sci. U.S.A.">
        <title>Comparative genomics of biotechnologically important yeasts.</title>
        <authorList>
            <person name="Riley R."/>
            <person name="Haridas S."/>
            <person name="Wolfe K.H."/>
            <person name="Lopes M.R."/>
            <person name="Hittinger C.T."/>
            <person name="Goeker M."/>
            <person name="Salamov A.A."/>
            <person name="Wisecaver J.H."/>
            <person name="Long T.M."/>
            <person name="Calvey C.H."/>
            <person name="Aerts A.L."/>
            <person name="Barry K.W."/>
            <person name="Choi C."/>
            <person name="Clum A."/>
            <person name="Coughlan A.Y."/>
            <person name="Deshpande S."/>
            <person name="Douglass A.P."/>
            <person name="Hanson S.J."/>
            <person name="Klenk H.-P."/>
            <person name="LaButti K.M."/>
            <person name="Lapidus A."/>
            <person name="Lindquist E.A."/>
            <person name="Lipzen A.M."/>
            <person name="Meier-Kolthoff J.P."/>
            <person name="Ohm R.A."/>
            <person name="Otillar R.P."/>
            <person name="Pangilinan J.L."/>
            <person name="Peng Y."/>
            <person name="Rokas A."/>
            <person name="Rosa C.A."/>
            <person name="Scheuner C."/>
            <person name="Sibirny A.A."/>
            <person name="Slot J.C."/>
            <person name="Stielow J.B."/>
            <person name="Sun H."/>
            <person name="Kurtzman C.P."/>
            <person name="Blackwell M."/>
            <person name="Grigoriev I.V."/>
            <person name="Jeffries T.W."/>
        </authorList>
    </citation>
    <scope>NUCLEOTIDE SEQUENCE [LARGE SCALE GENOMIC DNA]</scope>
    <source>
        <strain evidence="4 5">NRRL Y-2026</strain>
    </source>
</reference>
<feature type="non-terminal residue" evidence="4">
    <location>
        <position position="1"/>
    </location>
</feature>
<name>A0A1E3NH53_9ASCO</name>
<sequence>RVTNDEIYRRSTQYRFWSFDEDKIEDLRVTVNRRGQEVFENRVSELDDDADALIKKYISESFSPISVEEERLIVVYYARKCKDLANFFKFTTQVRLTAISFLLKFYLVHSIMEYYPQQIMYTCLFLSAKSENNFIGINNFSKTIPKTTPESILKYEYTILETMRFTLMCHHPMRPLYGFYLDIQNVLTKLDFNRLYKDYLACRERINESVFSDVQFLYTPPQIALAALYIVDDVVCMRYLMRKFEETPVNEQKDAATIVDKGEENSPDEAEAKKVEKKHTPLERYEKMIELIKECSVKMQEKVDPTVEEAKVISLRAHFCLDPVKYFKKL</sequence>